<feature type="region of interest" description="Disordered" evidence="4">
    <location>
        <begin position="1145"/>
        <end position="1176"/>
    </location>
</feature>
<feature type="compositionally biased region" description="Basic and acidic residues" evidence="4">
    <location>
        <begin position="817"/>
        <end position="863"/>
    </location>
</feature>
<feature type="compositionally biased region" description="Basic and acidic residues" evidence="4">
    <location>
        <begin position="960"/>
        <end position="987"/>
    </location>
</feature>
<feature type="domain" description="PDZ" evidence="7">
    <location>
        <begin position="1182"/>
        <end position="1264"/>
    </location>
</feature>
<feature type="domain" description="WW" evidence="5">
    <location>
        <begin position="287"/>
        <end position="320"/>
    </location>
</feature>
<keyword evidence="2" id="KW-0677">Repeat</keyword>
<dbReference type="SMART" id="SM00072">
    <property type="entry name" value="GuKc"/>
    <property type="match status" value="1"/>
</dbReference>
<feature type="compositionally biased region" description="Polar residues" evidence="4">
    <location>
        <begin position="553"/>
        <end position="577"/>
    </location>
</feature>
<feature type="region of interest" description="Disordered" evidence="4">
    <location>
        <begin position="316"/>
        <end position="349"/>
    </location>
</feature>
<keyword evidence="3" id="KW-0472">Membrane</keyword>
<evidence type="ECO:0000313" key="8">
    <source>
        <dbReference type="EnsemblMetazoa" id="XP_030829003"/>
    </source>
</evidence>
<sequence>MALVSSITATMKDKKNSKPPKHWTQNIQECVVRRAADGGIHFAVGGGAENGQFPYVHDLRTDRIVLESGKLHVDDILLELNNYKLAGYTLWDLKSLINHLGAEALRFKTLKAGQNLPKDLRRYLTMRMPKGSPDHDLQQTIRENLYVRTVPCTTRPPREGEVNGVDYKFLSVDEFLALEKSGHLLESGLFEGNHYGTPKPPQDPPPETPVSTPAEPEPQPQQNNSSSNTTEPATTTRHIRPGSKPSAPGKRQRNKSTIEATTLNPKPVDSQQEKNLETVRKLEEDLGPLPTEWEIAFTETGDMYYIDHRDERTQWLDPRLEKKKKHTSPGPGPPSKEELPDGWEKIDDPQYGTYYIDHVNRKTQFNSPSKNGSDSTGSPRAAPIHSYNTLTRKQNTDSPGTPRRTTNDPDVTKQNRTNGSLGPDELANDMYKFTNDPNKLIGPRYTTHLFKGVQGFGFTIIGGDDPNEFLQIRNILPTGPAHEDGILQTGDVLVSVNKRLVLGCTHKDVVTIFQGIKPGERVELEVCRGYPLPFDPADPKAHIVTSYAIDPNKVSNQNGLGNKSKSLGNIRNQNQNIPPDYIPNNLGPTGDDAASRSSHNSSRDYPYTPPNQRRGHGPSARRDTNLSRMPHVKSLPDLSHKLQQQGGEPNTPQRSKTPTPSLSSHPGYVPGSPMISDRTSLSSSDAGPAEKHDIVFVKSNQGFGFTVADSPHGQKVKQILAPQRCKTLREGDLLLEINRESITDLPHNQVVQKLKDCPQGQDTIISVQRGGLLKPVRGLNKFNKNSPKVTLSPEEKKREEERFGDLNGSRQDDGEEDRASVDSDQKRKTDILVDEMKNKLKKKPPPDVHDIHDRKPVNGDNERLQNNLDMDNGSDKHSIHDRSHPDWEVENFNSNKDRHRGRDWHDPKRVPHRTADRPHSRAELDRRSGDRLHSENIPRPQSSRPDQGGRYMNGDWSGSLDRRRPPDPPKRGGVEPMHVEQERRGRPSESGYSRDPSRDPSREPSEADWSPDMRRQGPGDRQRRPPDDRRRQENERRSSSRPRHPSSGSERDDKFIESTVFLKTRDDAGFGFRIIGGHEEGSQVSIGAITAGGVAAQDGRLLTGDELLYVDGQTTVGSSHKRVVTLMIAAGRAGRVSLGIRRRVAGLNQPSGGGGGGGGSRPASRPLSPASPANSNRRYPYDVKLLRRENEGFGLVVLSSTLKSGSNIGRIIDGSPADRCRDLEVGDRIVSINGIDIRSMHHKDIVNMIKDTGTTVTLTIGSRGGDDPLSRNPPPKNVGHMVNALAMPAQIKGSDGSMRSPPGQPMTNHIQPPPPTDSKPSDPIYAKSSKWKTEPDRIRTQPTRPPSAPPQSMTYHDAPQRPISPPMGKPMRGIPRQQQQPPPPNNQDAGWGPQQHPKSPHAGRRSYEPQRTHPLSPPQDRRYRGPPSSNPVSPRMDRRGYREPGRPAPQQGKQLMYPPKRNELQPGDYYNVDLKKGTTGFGFSIRGGREYDNTPLFVLRMADGGPAAQSILMRVGDELIEINSQSTEGMLHSDAIIAIRNGGDTITLVLRRSYQSASMGYRFADRYSTYHPRHMTQTPPPMSRNASMGVSNSSLQSDEMHRDEGMGRGGGGGGGGGRGGRGGGRGRGRDNFDNSWNYRSLPRGLKY</sequence>
<protein>
    <submittedName>
        <fullName evidence="8">Uncharacterized protein</fullName>
    </submittedName>
</protein>
<name>A0A7M7N279_STRPU</name>
<dbReference type="CDD" id="cd06733">
    <property type="entry name" value="PDZ3_MAGI-1_3-like"/>
    <property type="match status" value="1"/>
</dbReference>
<feature type="region of interest" description="Disordered" evidence="4">
    <location>
        <begin position="1261"/>
        <end position="1280"/>
    </location>
</feature>
<feature type="compositionally biased region" description="Basic and acidic residues" evidence="4">
    <location>
        <begin position="903"/>
        <end position="936"/>
    </location>
</feature>
<feature type="domain" description="PDZ" evidence="7">
    <location>
        <begin position="446"/>
        <end position="514"/>
    </location>
</feature>
<dbReference type="Pfam" id="PF00595">
    <property type="entry name" value="PDZ"/>
    <property type="match status" value="5"/>
</dbReference>
<proteinExistence type="predicted"/>
<feature type="compositionally biased region" description="Gly residues" evidence="4">
    <location>
        <begin position="1607"/>
        <end position="1625"/>
    </location>
</feature>
<dbReference type="InterPro" id="IPR036020">
    <property type="entry name" value="WW_dom_sf"/>
</dbReference>
<dbReference type="CDD" id="cd00201">
    <property type="entry name" value="WW"/>
    <property type="match status" value="2"/>
</dbReference>
<feature type="compositionally biased region" description="Polar residues" evidence="4">
    <location>
        <begin position="255"/>
        <end position="264"/>
    </location>
</feature>
<feature type="compositionally biased region" description="Polar residues" evidence="4">
    <location>
        <begin position="362"/>
        <end position="378"/>
    </location>
</feature>
<feature type="compositionally biased region" description="Polar residues" evidence="4">
    <location>
        <begin position="1584"/>
        <end position="1597"/>
    </location>
</feature>
<dbReference type="Pfam" id="PF00625">
    <property type="entry name" value="Guanylate_kin"/>
    <property type="match status" value="1"/>
</dbReference>
<evidence type="ECO:0000259" key="6">
    <source>
        <dbReference type="PROSITE" id="PS50052"/>
    </source>
</evidence>
<dbReference type="EnsemblMetazoa" id="XM_030973143">
    <property type="protein sequence ID" value="XP_030829003"/>
    <property type="gene ID" value="LOC752750"/>
</dbReference>
<feature type="compositionally biased region" description="Basic and acidic residues" evidence="4">
    <location>
        <begin position="793"/>
        <end position="804"/>
    </location>
</feature>
<feature type="region of interest" description="Disordered" evidence="4">
    <location>
        <begin position="778"/>
        <end position="1055"/>
    </location>
</feature>
<dbReference type="SUPFAM" id="SSF51045">
    <property type="entry name" value="WW domain"/>
    <property type="match status" value="2"/>
</dbReference>
<dbReference type="FunCoup" id="A0A7M7N279">
    <property type="interactions" value="1299"/>
</dbReference>
<feature type="region of interest" description="Disordered" evidence="4">
    <location>
        <begin position="189"/>
        <end position="274"/>
    </location>
</feature>
<dbReference type="Pfam" id="PF00397">
    <property type="entry name" value="WW"/>
    <property type="match status" value="2"/>
</dbReference>
<dbReference type="KEGG" id="spu:752750"/>
<keyword evidence="9" id="KW-1185">Reference proteome</keyword>
<dbReference type="CDD" id="cd06734">
    <property type="entry name" value="PDZ4_MAGI-1_3-like"/>
    <property type="match status" value="1"/>
</dbReference>
<feature type="domain" description="WW" evidence="5">
    <location>
        <begin position="337"/>
        <end position="370"/>
    </location>
</feature>
<feature type="region of interest" description="Disordered" evidence="4">
    <location>
        <begin position="1292"/>
        <end position="1463"/>
    </location>
</feature>
<evidence type="ECO:0000313" key="9">
    <source>
        <dbReference type="Proteomes" id="UP000007110"/>
    </source>
</evidence>
<feature type="compositionally biased region" description="Low complexity" evidence="4">
    <location>
        <begin position="1161"/>
        <end position="1176"/>
    </location>
</feature>
<dbReference type="PROSITE" id="PS00856">
    <property type="entry name" value="GUANYLATE_KINASE_1"/>
    <property type="match status" value="1"/>
</dbReference>
<dbReference type="InterPro" id="IPR008144">
    <property type="entry name" value="Guanylate_kin-like_dom"/>
</dbReference>
<dbReference type="OMA" id="YLRTVPX"/>
<comment type="subcellular location">
    <subcellularLocation>
        <location evidence="1">Membrane</location>
        <topology evidence="1">Peripheral membrane protein</topology>
    </subcellularLocation>
</comment>
<dbReference type="PROSITE" id="PS50020">
    <property type="entry name" value="WW_DOMAIN_2"/>
    <property type="match status" value="2"/>
</dbReference>
<dbReference type="CDD" id="cd06730">
    <property type="entry name" value="PDZ0_MAGI-1_3-like"/>
    <property type="match status" value="1"/>
</dbReference>
<feature type="region of interest" description="Disordered" evidence="4">
    <location>
        <begin position="1574"/>
        <end position="1647"/>
    </location>
</feature>
<dbReference type="GO" id="GO:0007165">
    <property type="term" value="P:signal transduction"/>
    <property type="evidence" value="ECO:0000318"/>
    <property type="project" value="GO_Central"/>
</dbReference>
<dbReference type="CDD" id="cd06732">
    <property type="entry name" value="PDZ2_MAGI-1_3-like"/>
    <property type="match status" value="1"/>
</dbReference>
<feature type="domain" description="PDZ" evidence="7">
    <location>
        <begin position="693"/>
        <end position="756"/>
    </location>
</feature>
<dbReference type="PANTHER" id="PTHR10316:SF40">
    <property type="entry name" value="LD27118P"/>
    <property type="match status" value="1"/>
</dbReference>
<dbReference type="SMART" id="SM00456">
    <property type="entry name" value="WW"/>
    <property type="match status" value="2"/>
</dbReference>
<dbReference type="GO" id="GO:0005737">
    <property type="term" value="C:cytoplasm"/>
    <property type="evidence" value="ECO:0000318"/>
    <property type="project" value="GO_Central"/>
</dbReference>
<dbReference type="GeneID" id="752750"/>
<dbReference type="InterPro" id="IPR008145">
    <property type="entry name" value="GK/Ca_channel_bsu"/>
</dbReference>
<feature type="compositionally biased region" description="Gly residues" evidence="4">
    <location>
        <begin position="1151"/>
        <end position="1160"/>
    </location>
</feature>
<dbReference type="SMART" id="SM00228">
    <property type="entry name" value="PDZ"/>
    <property type="match status" value="6"/>
</dbReference>
<feature type="domain" description="PDZ" evidence="7">
    <location>
        <begin position="1471"/>
        <end position="1554"/>
    </location>
</feature>
<dbReference type="PROSITE" id="PS50106">
    <property type="entry name" value="PDZ"/>
    <property type="match status" value="5"/>
</dbReference>
<feature type="compositionally biased region" description="Basic and acidic residues" evidence="4">
    <location>
        <begin position="1435"/>
        <end position="1445"/>
    </location>
</feature>
<dbReference type="InParanoid" id="A0A7M7N279"/>
<feature type="compositionally biased region" description="Polar residues" evidence="4">
    <location>
        <begin position="386"/>
        <end position="399"/>
    </location>
</feature>
<evidence type="ECO:0000259" key="7">
    <source>
        <dbReference type="PROSITE" id="PS50106"/>
    </source>
</evidence>
<dbReference type="FunFam" id="2.30.42.10:FF:000005">
    <property type="entry name" value="Membrane associated guanylate kinase, WW and PDZ domain containing 1"/>
    <property type="match status" value="1"/>
</dbReference>
<accession>A0A7M7N279</accession>
<organism evidence="8 9">
    <name type="scientific">Strongylocentrotus purpuratus</name>
    <name type="common">Purple sea urchin</name>
    <dbReference type="NCBI Taxonomy" id="7668"/>
    <lineage>
        <taxon>Eukaryota</taxon>
        <taxon>Metazoa</taxon>
        <taxon>Echinodermata</taxon>
        <taxon>Eleutherozoa</taxon>
        <taxon>Echinozoa</taxon>
        <taxon>Echinoidea</taxon>
        <taxon>Euechinoidea</taxon>
        <taxon>Echinacea</taxon>
        <taxon>Camarodonta</taxon>
        <taxon>Echinidea</taxon>
        <taxon>Strongylocentrotidae</taxon>
        <taxon>Strongylocentrotus</taxon>
    </lineage>
</organism>
<feature type="compositionally biased region" description="Basic and acidic residues" evidence="4">
    <location>
        <begin position="995"/>
        <end position="1038"/>
    </location>
</feature>
<evidence type="ECO:0000256" key="1">
    <source>
        <dbReference type="ARBA" id="ARBA00004170"/>
    </source>
</evidence>
<feature type="domain" description="PDZ" evidence="7">
    <location>
        <begin position="1059"/>
        <end position="1142"/>
    </location>
</feature>
<reference evidence="8" key="2">
    <citation type="submission" date="2021-01" db="UniProtKB">
        <authorList>
            <consortium name="EnsemblMetazoa"/>
        </authorList>
    </citation>
    <scope>IDENTIFICATION</scope>
</reference>
<feature type="compositionally biased region" description="Polar residues" evidence="4">
    <location>
        <begin position="641"/>
        <end position="664"/>
    </location>
</feature>
<evidence type="ECO:0000256" key="4">
    <source>
        <dbReference type="SAM" id="MobiDB-lite"/>
    </source>
</evidence>
<evidence type="ECO:0000256" key="2">
    <source>
        <dbReference type="ARBA" id="ARBA00022737"/>
    </source>
</evidence>
<dbReference type="InterPro" id="IPR036034">
    <property type="entry name" value="PDZ_sf"/>
</dbReference>
<evidence type="ECO:0000259" key="5">
    <source>
        <dbReference type="PROSITE" id="PS50020"/>
    </source>
</evidence>
<dbReference type="SUPFAM" id="SSF52540">
    <property type="entry name" value="P-loop containing nucleoside triphosphate hydrolases"/>
    <property type="match status" value="1"/>
</dbReference>
<dbReference type="InterPro" id="IPR020590">
    <property type="entry name" value="Guanylate_kinase_CS"/>
</dbReference>
<dbReference type="Gene3D" id="2.20.70.10">
    <property type="match status" value="2"/>
</dbReference>
<dbReference type="PANTHER" id="PTHR10316">
    <property type="entry name" value="MEMBRANE ASSOCIATED GUANYLATE KINASE-RELATED"/>
    <property type="match status" value="1"/>
</dbReference>
<dbReference type="CDD" id="cd06735">
    <property type="entry name" value="PDZ5_MAGI-1_3-like"/>
    <property type="match status" value="1"/>
</dbReference>
<dbReference type="CDD" id="cd06731">
    <property type="entry name" value="PDZ1_MAGI-1_3-like"/>
    <property type="match status" value="1"/>
</dbReference>
<dbReference type="Gene3D" id="2.30.42.10">
    <property type="match status" value="6"/>
</dbReference>
<dbReference type="FunFam" id="2.20.70.10:FF:000017">
    <property type="entry name" value="E3 ubiquitin-protein ligase"/>
    <property type="match status" value="1"/>
</dbReference>
<feature type="region of interest" description="Disordered" evidence="4">
    <location>
        <begin position="1"/>
        <end position="23"/>
    </location>
</feature>
<dbReference type="InterPro" id="IPR001202">
    <property type="entry name" value="WW_dom"/>
</dbReference>
<dbReference type="FunFam" id="2.20.70.10:FF:000001">
    <property type="entry name" value="Membrane-associated guanylate kinase, WW and PDZ domain-containing protein 1"/>
    <property type="match status" value="1"/>
</dbReference>
<feature type="domain" description="Guanylate kinase-like" evidence="6">
    <location>
        <begin position="121"/>
        <end position="321"/>
    </location>
</feature>
<feature type="compositionally biased region" description="Low complexity" evidence="4">
    <location>
        <begin position="209"/>
        <end position="232"/>
    </location>
</feature>
<dbReference type="PROSITE" id="PS50052">
    <property type="entry name" value="GUANYLATE_KINASE_2"/>
    <property type="match status" value="1"/>
</dbReference>
<dbReference type="Gene3D" id="3.30.63.10">
    <property type="entry name" value="Guanylate Kinase phosphate binding domain"/>
    <property type="match status" value="1"/>
</dbReference>
<dbReference type="GO" id="GO:0016020">
    <property type="term" value="C:membrane"/>
    <property type="evidence" value="ECO:0007669"/>
    <property type="project" value="UniProtKB-SubCell"/>
</dbReference>
<dbReference type="InterPro" id="IPR001478">
    <property type="entry name" value="PDZ"/>
</dbReference>
<dbReference type="Proteomes" id="UP000007110">
    <property type="component" value="Unassembled WGS sequence"/>
</dbReference>
<dbReference type="RefSeq" id="XP_030829003.1">
    <property type="nucleotide sequence ID" value="XM_030973143.1"/>
</dbReference>
<feature type="compositionally biased region" description="Basic and acidic residues" evidence="4">
    <location>
        <begin position="335"/>
        <end position="348"/>
    </location>
</feature>
<evidence type="ECO:0000256" key="3">
    <source>
        <dbReference type="ARBA" id="ARBA00023136"/>
    </source>
</evidence>
<feature type="compositionally biased region" description="Pro residues" evidence="4">
    <location>
        <begin position="198"/>
        <end position="208"/>
    </location>
</feature>
<dbReference type="SUPFAM" id="SSF50156">
    <property type="entry name" value="PDZ domain-like"/>
    <property type="match status" value="6"/>
</dbReference>
<dbReference type="OrthoDB" id="66881at2759"/>
<feature type="region of interest" description="Disordered" evidence="4">
    <location>
        <begin position="362"/>
        <end position="430"/>
    </location>
</feature>
<dbReference type="PROSITE" id="PS01159">
    <property type="entry name" value="WW_DOMAIN_1"/>
    <property type="match status" value="1"/>
</dbReference>
<feature type="compositionally biased region" description="Basic and acidic residues" evidence="4">
    <location>
        <begin position="873"/>
        <end position="887"/>
    </location>
</feature>
<dbReference type="FunFam" id="3.30.63.10:FF:000003">
    <property type="entry name" value="Membrane-associated guanylate kinase, WW and PDZ domain-containing protein 3 isoform 1"/>
    <property type="match status" value="1"/>
</dbReference>
<feature type="region of interest" description="Disordered" evidence="4">
    <location>
        <begin position="551"/>
        <end position="687"/>
    </location>
</feature>
<reference evidence="9" key="1">
    <citation type="submission" date="2015-02" db="EMBL/GenBank/DDBJ databases">
        <title>Genome sequencing for Strongylocentrotus purpuratus.</title>
        <authorList>
            <person name="Murali S."/>
            <person name="Liu Y."/>
            <person name="Vee V."/>
            <person name="English A."/>
            <person name="Wang M."/>
            <person name="Skinner E."/>
            <person name="Han Y."/>
            <person name="Muzny D.M."/>
            <person name="Worley K.C."/>
            <person name="Gibbs R.A."/>
        </authorList>
    </citation>
    <scope>NUCLEOTIDE SEQUENCE</scope>
</reference>
<dbReference type="InterPro" id="IPR027417">
    <property type="entry name" value="P-loop_NTPase"/>
</dbReference>